<sequence length="119" mass="13248">MIGDDLRIAAAPVQPELTTEQAFKDLEAILTSIASSPSHYRNFAVHYLRCREALMSGQARPALPGFLVQCGTSDKFRDFITLFDASVQARRAFLDQALGGLRASLGWTRSYDIFDDDDF</sequence>
<gene>
    <name evidence="1" type="ORF">AVDCRST_MAG91-2115</name>
</gene>
<accession>A0A6J4TD89</accession>
<proteinExistence type="predicted"/>
<protein>
    <submittedName>
        <fullName evidence="1">Uncharacterized protein</fullName>
    </submittedName>
</protein>
<name>A0A6J4TD89_9SPHN</name>
<dbReference type="AlphaFoldDB" id="A0A6J4TD89"/>
<organism evidence="1">
    <name type="scientific">uncultured Sphingomonadaceae bacterium</name>
    <dbReference type="NCBI Taxonomy" id="169976"/>
    <lineage>
        <taxon>Bacteria</taxon>
        <taxon>Pseudomonadati</taxon>
        <taxon>Pseudomonadota</taxon>
        <taxon>Alphaproteobacteria</taxon>
        <taxon>Sphingomonadales</taxon>
        <taxon>Sphingomonadaceae</taxon>
        <taxon>environmental samples</taxon>
    </lineage>
</organism>
<dbReference type="EMBL" id="CADCVX010000387">
    <property type="protein sequence ID" value="CAA9519596.1"/>
    <property type="molecule type" value="Genomic_DNA"/>
</dbReference>
<reference evidence="1" key="1">
    <citation type="submission" date="2020-02" db="EMBL/GenBank/DDBJ databases">
        <authorList>
            <person name="Meier V. D."/>
        </authorList>
    </citation>
    <scope>NUCLEOTIDE SEQUENCE</scope>
    <source>
        <strain evidence="1">AVDCRST_MAG91</strain>
    </source>
</reference>
<evidence type="ECO:0000313" key="1">
    <source>
        <dbReference type="EMBL" id="CAA9519596.1"/>
    </source>
</evidence>